<feature type="binding site" evidence="9">
    <location>
        <begin position="390"/>
        <end position="393"/>
    </location>
    <ligand>
        <name>FAD</name>
        <dbReference type="ChEBI" id="CHEBI:57692"/>
    </ligand>
</feature>
<dbReference type="Pfam" id="PF00175">
    <property type="entry name" value="NAD_binding_1"/>
    <property type="match status" value="1"/>
</dbReference>
<evidence type="ECO:0000256" key="9">
    <source>
        <dbReference type="HAMAP-Rule" id="MF_03178"/>
    </source>
</evidence>
<dbReference type="InterPro" id="IPR001709">
    <property type="entry name" value="Flavoprot_Pyr_Nucl_cyt_Rdtase"/>
</dbReference>
<proteinExistence type="inferred from homology"/>
<dbReference type="GO" id="GO:0010181">
    <property type="term" value="F:FMN binding"/>
    <property type="evidence" value="ECO:0007669"/>
    <property type="project" value="UniProtKB-UniRule"/>
</dbReference>
<dbReference type="EMBL" id="CP000496">
    <property type="protein sequence ID" value="ABN64207.2"/>
    <property type="molecule type" value="Genomic_DNA"/>
</dbReference>
<dbReference type="InterPro" id="IPR001094">
    <property type="entry name" value="Flavdoxin-like"/>
</dbReference>
<evidence type="ECO:0000256" key="7">
    <source>
        <dbReference type="ARBA" id="ARBA00022857"/>
    </source>
</evidence>
<dbReference type="EC" id="1.18.1.-" evidence="9"/>
<dbReference type="InterPro" id="IPR017927">
    <property type="entry name" value="FAD-bd_FR_type"/>
</dbReference>
<dbReference type="GO" id="GO:0034599">
    <property type="term" value="P:cellular response to oxidative stress"/>
    <property type="evidence" value="ECO:0007669"/>
    <property type="project" value="EnsemblFungi"/>
</dbReference>
<feature type="domain" description="FAD-binding FR-type" evidence="11">
    <location>
        <begin position="209"/>
        <end position="451"/>
    </location>
</feature>
<comment type="cofactor">
    <cofactor evidence="2 9">
        <name>FAD</name>
        <dbReference type="ChEBI" id="CHEBI:57692"/>
    </cofactor>
</comment>
<evidence type="ECO:0000313" key="12">
    <source>
        <dbReference type="EMBL" id="ABN64207.2"/>
    </source>
</evidence>
<dbReference type="FunCoup" id="A3LMT4">
    <property type="interactions" value="758"/>
</dbReference>
<dbReference type="GO" id="GO:0160246">
    <property type="term" value="F:NADPH-iron-sulfur [2Fe-2S] protein oxidoreductase activity"/>
    <property type="evidence" value="ECO:0007669"/>
    <property type="project" value="EnsemblFungi"/>
</dbReference>
<evidence type="ECO:0000256" key="4">
    <source>
        <dbReference type="ARBA" id="ARBA00022630"/>
    </source>
</evidence>
<dbReference type="InterPro" id="IPR008254">
    <property type="entry name" value="Flavodoxin/NO_synth"/>
</dbReference>
<comment type="caution">
    <text evidence="9">Lacks conserved residue(s) required for the propagation of feature annotation.</text>
</comment>
<dbReference type="Gene3D" id="1.20.990.10">
    <property type="entry name" value="NADPH-cytochrome p450 Reductase, Chain A, domain 3"/>
    <property type="match status" value="1"/>
</dbReference>
<dbReference type="PROSITE" id="PS51384">
    <property type="entry name" value="FAD_FR"/>
    <property type="match status" value="1"/>
</dbReference>
<dbReference type="InterPro" id="IPR023173">
    <property type="entry name" value="NADPH_Cyt_P450_Rdtase_alpha"/>
</dbReference>
<dbReference type="OrthoDB" id="1856718at2759"/>
<keyword evidence="8 9" id="KW-0560">Oxidoreductase</keyword>
<dbReference type="InParanoid" id="A3LMT4"/>
<feature type="binding site" evidence="9">
    <location>
        <begin position="17"/>
        <end position="22"/>
    </location>
    <ligand>
        <name>FMN</name>
        <dbReference type="ChEBI" id="CHEBI:58210"/>
    </ligand>
</feature>
<reference evidence="12 13" key="1">
    <citation type="journal article" date="2007" name="Nat. Biotechnol.">
        <title>Genome sequence of the lignocellulose-bioconverting and xylose-fermenting yeast Pichia stipitis.</title>
        <authorList>
            <person name="Jeffries T.W."/>
            <person name="Grigoriev I.V."/>
            <person name="Grimwood J."/>
            <person name="Laplaza J.M."/>
            <person name="Aerts A."/>
            <person name="Salamov A."/>
            <person name="Schmutz J."/>
            <person name="Lindquist E."/>
            <person name="Dehal P."/>
            <person name="Shapiro H."/>
            <person name="Jin Y.S."/>
            <person name="Passoth V."/>
            <person name="Richardson P.M."/>
        </authorList>
    </citation>
    <scope>NUCLEOTIDE SEQUENCE [LARGE SCALE GENOMIC DNA]</scope>
    <source>
        <strain evidence="13">ATCC 58785 / CBS 6054 / NBRC 10063 / NRRL Y-11545</strain>
    </source>
</reference>
<dbReference type="GO" id="GO:0005739">
    <property type="term" value="C:mitochondrion"/>
    <property type="evidence" value="ECO:0007669"/>
    <property type="project" value="UniProtKB-SubCell"/>
</dbReference>
<comment type="similarity">
    <text evidence="9">In the C-terminal section; belongs to the flavoprotein pyridine nucleotide cytochrome reductase family.</text>
</comment>
<evidence type="ECO:0000259" key="11">
    <source>
        <dbReference type="PROSITE" id="PS51384"/>
    </source>
</evidence>
<name>A3LMT4_PICST</name>
<dbReference type="GO" id="GO:0097361">
    <property type="term" value="C:cytosolic [4Fe-4S] assembly targeting complex"/>
    <property type="evidence" value="ECO:0007669"/>
    <property type="project" value="EnsemblFungi"/>
</dbReference>
<keyword evidence="3 9" id="KW-0963">Cytoplasm</keyword>
<dbReference type="InterPro" id="IPR003097">
    <property type="entry name" value="CysJ-like_FAD-binding"/>
</dbReference>
<keyword evidence="4 9" id="KW-0285">Flavoprotein</keyword>
<keyword evidence="7 9" id="KW-0521">NADP</keyword>
<comment type="function">
    <text evidence="9">NADPH-dependent reductase which is a central component of the cytosolic iron-sulfur (Fe-S) protein assembly (CIA) machinery. Transfers electrons from NADPH via its FAD and FMN prosthetic groups to the [2Fe-2S] cluster of DRE2, another key component of the CIA machinery. In turn, this reduced cluster provides electrons for assembly of cytosolic iron-sulfur cluster proteins. Positively controls H(2)O(2)-induced cell death.</text>
</comment>
<keyword evidence="9" id="KW-0496">Mitochondrion</keyword>
<comment type="subunit">
    <text evidence="9">Interacts with DRE2; as part of the cytosolic iron-sulfur (Fe-S) protein assembly (CIA) machinery.</text>
</comment>
<dbReference type="Gene3D" id="2.40.30.10">
    <property type="entry name" value="Translation factors"/>
    <property type="match status" value="1"/>
</dbReference>
<dbReference type="PROSITE" id="PS50902">
    <property type="entry name" value="FLAVODOXIN_LIKE"/>
    <property type="match status" value="1"/>
</dbReference>
<gene>
    <name evidence="12" type="primary">TAH13</name>
    <name evidence="9" type="synonym">TAH18</name>
    <name evidence="12" type="ORF">PICST_55602</name>
</gene>
<dbReference type="RefSeq" id="XP_001382236.2">
    <property type="nucleotide sequence ID" value="XM_001382199.1"/>
</dbReference>
<dbReference type="GO" id="GO:0016651">
    <property type="term" value="F:oxidoreductase activity, acting on NAD(P)H"/>
    <property type="evidence" value="ECO:0007669"/>
    <property type="project" value="UniProtKB-UniRule"/>
</dbReference>
<dbReference type="GO" id="GO:0050661">
    <property type="term" value="F:NADP binding"/>
    <property type="evidence" value="ECO:0007669"/>
    <property type="project" value="UniProtKB-UniRule"/>
</dbReference>
<comment type="cofactor">
    <cofactor evidence="1 9">
        <name>FMN</name>
        <dbReference type="ChEBI" id="CHEBI:58210"/>
    </cofactor>
</comment>
<dbReference type="Pfam" id="PF00258">
    <property type="entry name" value="Flavodoxin_1"/>
    <property type="match status" value="1"/>
</dbReference>
<dbReference type="SUPFAM" id="SSF52343">
    <property type="entry name" value="Ferredoxin reductase-like, C-terminal NADP-linked domain"/>
    <property type="match status" value="1"/>
</dbReference>
<accession>A3LMT4</accession>
<dbReference type="Gene3D" id="3.40.50.80">
    <property type="entry name" value="Nucleotide-binding domain of ferredoxin-NADP reductase (FNR) module"/>
    <property type="match status" value="1"/>
</dbReference>
<feature type="binding site" evidence="9">
    <location>
        <position position="603"/>
    </location>
    <ligand>
        <name>FAD</name>
        <dbReference type="ChEBI" id="CHEBI:57692"/>
    </ligand>
</feature>
<dbReference type="InterPro" id="IPR017938">
    <property type="entry name" value="Riboflavin_synthase-like_b-brl"/>
</dbReference>
<dbReference type="GeneID" id="4836701"/>
<evidence type="ECO:0000256" key="8">
    <source>
        <dbReference type="ARBA" id="ARBA00023002"/>
    </source>
</evidence>
<feature type="binding site" evidence="9">
    <location>
        <position position="359"/>
    </location>
    <ligand>
        <name>FAD</name>
        <dbReference type="ChEBI" id="CHEBI:57692"/>
    </ligand>
</feature>
<comment type="subcellular location">
    <subcellularLocation>
        <location evidence="9">Cytoplasm</location>
    </subcellularLocation>
    <subcellularLocation>
        <location evidence="9">Mitochondrion</location>
    </subcellularLocation>
    <text evidence="9">Relocalizes to mitochondria after H(2)O(2) exposure.</text>
</comment>
<protein>
    <recommendedName>
        <fullName evidence="9">NADPH-dependent diflavin oxidoreductase 1</fullName>
        <ecNumber evidence="9">1.18.1.-</ecNumber>
    </recommendedName>
    <alternativeName>
        <fullName evidence="9">NADPH-dependent FMN and FAD-containing oxidoreductase</fullName>
    </alternativeName>
</protein>
<dbReference type="KEGG" id="pic:PICST_55602"/>
<keyword evidence="6 9" id="KW-0274">FAD</keyword>
<dbReference type="SUPFAM" id="SSF63380">
    <property type="entry name" value="Riboflavin synthase domain-like"/>
    <property type="match status" value="1"/>
</dbReference>
<dbReference type="SUPFAM" id="SSF52218">
    <property type="entry name" value="Flavoproteins"/>
    <property type="match status" value="1"/>
</dbReference>
<dbReference type="OMA" id="DIMSIPR"/>
<comment type="catalytic activity">
    <reaction evidence="9">
        <text>2 oxidized [2Fe-2S]-[protein] + NADPH = 2 reduced [2Fe-2S]-[protein] + NADP(+) + H(+)</text>
        <dbReference type="Rhea" id="RHEA:67716"/>
        <dbReference type="Rhea" id="RHEA-COMP:17327"/>
        <dbReference type="Rhea" id="RHEA-COMP:17328"/>
        <dbReference type="ChEBI" id="CHEBI:15378"/>
        <dbReference type="ChEBI" id="CHEBI:33737"/>
        <dbReference type="ChEBI" id="CHEBI:33738"/>
        <dbReference type="ChEBI" id="CHEBI:57783"/>
        <dbReference type="ChEBI" id="CHEBI:58349"/>
    </reaction>
</comment>
<evidence type="ECO:0000313" key="13">
    <source>
        <dbReference type="Proteomes" id="UP000002258"/>
    </source>
</evidence>
<dbReference type="InterPro" id="IPR001433">
    <property type="entry name" value="OxRdtase_FAD/NAD-bd"/>
</dbReference>
<dbReference type="HOGENOM" id="CLU_001570_17_6_1"/>
<dbReference type="PANTHER" id="PTHR19384">
    <property type="entry name" value="NITRIC OXIDE SYNTHASE-RELATED"/>
    <property type="match status" value="1"/>
</dbReference>
<dbReference type="PRINTS" id="PR00369">
    <property type="entry name" value="FLAVODOXIN"/>
</dbReference>
<evidence type="ECO:0000256" key="2">
    <source>
        <dbReference type="ARBA" id="ARBA00001974"/>
    </source>
</evidence>
<dbReference type="InterPro" id="IPR039261">
    <property type="entry name" value="FNR_nucleotide-bd"/>
</dbReference>
<feature type="binding site" evidence="9">
    <location>
        <begin position="65"/>
        <end position="68"/>
    </location>
    <ligand>
        <name>FMN</name>
        <dbReference type="ChEBI" id="CHEBI:58210"/>
    </ligand>
</feature>
<dbReference type="InterPro" id="IPR029039">
    <property type="entry name" value="Flavoprotein-like_sf"/>
</dbReference>
<evidence type="ECO:0000256" key="6">
    <source>
        <dbReference type="ARBA" id="ARBA00022827"/>
    </source>
</evidence>
<dbReference type="InterPro" id="IPR028879">
    <property type="entry name" value="NDOR1"/>
</dbReference>
<feature type="binding site" evidence="9">
    <location>
        <begin position="422"/>
        <end position="425"/>
    </location>
    <ligand>
        <name>FAD</name>
        <dbReference type="ChEBI" id="CHEBI:57692"/>
    </ligand>
</feature>
<dbReference type="PANTHER" id="PTHR19384:SF10">
    <property type="entry name" value="NADPH-DEPENDENT DIFLAVIN OXIDOREDUCTASE 1"/>
    <property type="match status" value="1"/>
</dbReference>
<dbReference type="Gene3D" id="3.40.50.360">
    <property type="match status" value="1"/>
</dbReference>
<feature type="binding site" evidence="9">
    <location>
        <begin position="521"/>
        <end position="522"/>
    </location>
    <ligand>
        <name>NADP(+)</name>
        <dbReference type="ChEBI" id="CHEBI:58349"/>
    </ligand>
</feature>
<dbReference type="Proteomes" id="UP000002258">
    <property type="component" value="Chromosome 2"/>
</dbReference>
<evidence type="ECO:0000256" key="5">
    <source>
        <dbReference type="ARBA" id="ARBA00022643"/>
    </source>
</evidence>
<dbReference type="Pfam" id="PF00667">
    <property type="entry name" value="FAD_binding_1"/>
    <property type="match status" value="1"/>
</dbReference>
<keyword evidence="13" id="KW-1185">Reference proteome</keyword>
<dbReference type="AlphaFoldDB" id="A3LMT4"/>
<organism evidence="12 13">
    <name type="scientific">Scheffersomyces stipitis (strain ATCC 58785 / CBS 6054 / NBRC 10063 / NRRL Y-11545)</name>
    <name type="common">Yeast</name>
    <name type="synonym">Pichia stipitis</name>
    <dbReference type="NCBI Taxonomy" id="322104"/>
    <lineage>
        <taxon>Eukaryota</taxon>
        <taxon>Fungi</taxon>
        <taxon>Dikarya</taxon>
        <taxon>Ascomycota</taxon>
        <taxon>Saccharomycotina</taxon>
        <taxon>Pichiomycetes</taxon>
        <taxon>Debaryomycetaceae</taxon>
        <taxon>Scheffersomyces</taxon>
    </lineage>
</organism>
<sequence length="603" mass="69076">MAEQVSSSDGVTILYGSETGNAEDYARYLSSRLEYYQISATLSALDDYPLKQLVTETRYLIIICSTTGQGELPRNAKKFMKFLLKRKLPSDLLNHIHLSTLGLGDSSYVKFNYAIKKLHTRLFQLGCSELSPRCEADEMSPQGVDGFYKEWESQLVDSLLKFFPNKIQLDDSMLSYPRNQVVIDNYADVVDTVSHSALVSQSRKSPEDTSLHFGILKKNERVTSADHFQDVRHVVIESDNLKYCPGDTVALYPSNDDQSVDLLIQSQPHWVTIADKPLTIHGKLPTVDGGLIDTKYLTLRSLLTHHLDIAAIPRRSFFFKLWHFVDSSTEDGVREQEKLKEFGGLEETDELYDYANRPRRSILETILEFHQNLKIPIEYVFDLFPTINPRYFSIASRPSSTSVELVVAIVEYKTIIRRIRRGLCSRWLKSLTLGDKLLFSVQKMDMVFSLPGLEKPPIIMVAPGTGIAPMKSLIEYVTSSDKDQELYLFYGCRYKEKDYLFPKLWDSLSKSNKLNIFPCFSRDEGSKIHYVQDMLFHKSSLVGDLILNRNAIVFVCGSSGKMPKQVKLTFSEILHKQGNLKENDVQQYLLDMENQCRYKEDVW</sequence>
<evidence type="ECO:0000259" key="10">
    <source>
        <dbReference type="PROSITE" id="PS50902"/>
    </source>
</evidence>
<dbReference type="STRING" id="322104.A3LMT4"/>
<dbReference type="GO" id="GO:0006809">
    <property type="term" value="P:nitric oxide biosynthetic process"/>
    <property type="evidence" value="ECO:0007669"/>
    <property type="project" value="EnsemblFungi"/>
</dbReference>
<keyword evidence="5 9" id="KW-0288">FMN</keyword>
<feature type="binding site" evidence="9">
    <location>
        <position position="138"/>
    </location>
    <ligand>
        <name>FMN</name>
        <dbReference type="ChEBI" id="CHEBI:58210"/>
    </ligand>
</feature>
<dbReference type="FunFam" id="3.40.50.80:FF:000030">
    <property type="entry name" value="NADPH-dependent diflavin oxidoreductase 1"/>
    <property type="match status" value="1"/>
</dbReference>
<feature type="domain" description="Flavodoxin-like" evidence="10">
    <location>
        <begin position="11"/>
        <end position="156"/>
    </location>
</feature>
<dbReference type="GO" id="GO:0045429">
    <property type="term" value="P:positive regulation of nitric oxide biosynthetic process"/>
    <property type="evidence" value="ECO:0007669"/>
    <property type="project" value="EnsemblFungi"/>
</dbReference>
<dbReference type="PRINTS" id="PR00371">
    <property type="entry name" value="FPNCR"/>
</dbReference>
<comment type="similarity">
    <text evidence="9">Belongs to the NADPH-dependent diflavin oxidoreductase NDOR1 family.</text>
</comment>
<comment type="similarity">
    <text evidence="9">In the N-terminal section; belongs to the flavodoxin family.</text>
</comment>
<feature type="binding site" evidence="9">
    <location>
        <position position="465"/>
    </location>
    <ligand>
        <name>NADP(+)</name>
        <dbReference type="ChEBI" id="CHEBI:58349"/>
    </ligand>
</feature>
<evidence type="ECO:0000256" key="1">
    <source>
        <dbReference type="ARBA" id="ARBA00001917"/>
    </source>
</evidence>
<feature type="binding site" evidence="9">
    <location>
        <begin position="103"/>
        <end position="112"/>
    </location>
    <ligand>
        <name>FMN</name>
        <dbReference type="ChEBI" id="CHEBI:58210"/>
    </ligand>
</feature>
<dbReference type="HAMAP" id="MF_03178">
    <property type="entry name" value="NDOR1"/>
    <property type="match status" value="1"/>
</dbReference>
<evidence type="ECO:0000256" key="3">
    <source>
        <dbReference type="ARBA" id="ARBA00022490"/>
    </source>
</evidence>
<dbReference type="eggNOG" id="KOG1159">
    <property type="taxonomic scope" value="Eukaryota"/>
</dbReference>
<dbReference type="GO" id="GO:0050660">
    <property type="term" value="F:flavin adenine dinucleotide binding"/>
    <property type="evidence" value="ECO:0007669"/>
    <property type="project" value="UniProtKB-UniRule"/>
</dbReference>
<dbReference type="GO" id="GO:0005829">
    <property type="term" value="C:cytosol"/>
    <property type="evidence" value="ECO:0007669"/>
    <property type="project" value="EnsemblFungi"/>
</dbReference>
<dbReference type="GO" id="GO:0016226">
    <property type="term" value="P:iron-sulfur cluster assembly"/>
    <property type="evidence" value="ECO:0007669"/>
    <property type="project" value="UniProtKB-UniRule"/>
</dbReference>